<proteinExistence type="predicted"/>
<sequence>MSTPPAPTPTESRPSPWLIMAVPIVVTLLGHAAQWGTLGADVRHLERRCTTTEAEVARVSSAQASAATQSARIEARLDGMERELSRLTNAVERLVAARSATARDVP</sequence>
<keyword evidence="1" id="KW-0175">Coiled coil</keyword>
<dbReference type="Proteomes" id="UP000217257">
    <property type="component" value="Chromosome"/>
</dbReference>
<dbReference type="RefSeq" id="WP_232536955.1">
    <property type="nucleotide sequence ID" value="NZ_CP022098.1"/>
</dbReference>
<accession>A0A250JB44</accession>
<keyword evidence="2" id="KW-0812">Transmembrane</keyword>
<evidence type="ECO:0000313" key="4">
    <source>
        <dbReference type="Proteomes" id="UP000217257"/>
    </source>
</evidence>
<gene>
    <name evidence="3" type="ORF">CYFUS_006591</name>
</gene>
<organism evidence="3 4">
    <name type="scientific">Cystobacter fuscus</name>
    <dbReference type="NCBI Taxonomy" id="43"/>
    <lineage>
        <taxon>Bacteria</taxon>
        <taxon>Pseudomonadati</taxon>
        <taxon>Myxococcota</taxon>
        <taxon>Myxococcia</taxon>
        <taxon>Myxococcales</taxon>
        <taxon>Cystobacterineae</taxon>
        <taxon>Archangiaceae</taxon>
        <taxon>Cystobacter</taxon>
    </lineage>
</organism>
<name>A0A250JB44_9BACT</name>
<keyword evidence="2" id="KW-0472">Membrane</keyword>
<evidence type="ECO:0000256" key="2">
    <source>
        <dbReference type="SAM" id="Phobius"/>
    </source>
</evidence>
<dbReference type="KEGG" id="cfus:CYFUS_006591"/>
<feature type="coiled-coil region" evidence="1">
    <location>
        <begin position="70"/>
        <end position="97"/>
    </location>
</feature>
<feature type="transmembrane region" description="Helical" evidence="2">
    <location>
        <begin position="17"/>
        <end position="38"/>
    </location>
</feature>
<dbReference type="AlphaFoldDB" id="A0A250JB44"/>
<evidence type="ECO:0000313" key="3">
    <source>
        <dbReference type="EMBL" id="ATB41129.1"/>
    </source>
</evidence>
<protein>
    <submittedName>
        <fullName evidence="3">Uncharacterized protein</fullName>
    </submittedName>
</protein>
<keyword evidence="2" id="KW-1133">Transmembrane helix</keyword>
<evidence type="ECO:0000256" key="1">
    <source>
        <dbReference type="SAM" id="Coils"/>
    </source>
</evidence>
<reference evidence="3 4" key="1">
    <citation type="submission" date="2017-06" db="EMBL/GenBank/DDBJ databases">
        <title>Sequencing and comparative analysis of myxobacterial genomes.</title>
        <authorList>
            <person name="Rupp O."/>
            <person name="Goesmann A."/>
            <person name="Sogaard-Andersen L."/>
        </authorList>
    </citation>
    <scope>NUCLEOTIDE SEQUENCE [LARGE SCALE GENOMIC DNA]</scope>
    <source>
        <strain evidence="3 4">DSM 52655</strain>
    </source>
</reference>
<dbReference type="EMBL" id="CP022098">
    <property type="protein sequence ID" value="ATB41129.1"/>
    <property type="molecule type" value="Genomic_DNA"/>
</dbReference>